<dbReference type="InterPro" id="IPR004358">
    <property type="entry name" value="Sig_transdc_His_kin-like_C"/>
</dbReference>
<dbReference type="SUPFAM" id="SSF47384">
    <property type="entry name" value="Homodimeric domain of signal transducing histidine kinase"/>
    <property type="match status" value="1"/>
</dbReference>
<dbReference type="InterPro" id="IPR036097">
    <property type="entry name" value="HisK_dim/P_sf"/>
</dbReference>
<feature type="transmembrane region" description="Helical" evidence="9">
    <location>
        <begin position="113"/>
        <end position="137"/>
    </location>
</feature>
<comment type="subcellular location">
    <subcellularLocation>
        <location evidence="2">Cell membrane</location>
    </subcellularLocation>
</comment>
<evidence type="ECO:0000256" key="9">
    <source>
        <dbReference type="SAM" id="Phobius"/>
    </source>
</evidence>
<evidence type="ECO:0000256" key="6">
    <source>
        <dbReference type="ARBA" id="ARBA00022777"/>
    </source>
</evidence>
<feature type="transmembrane region" description="Helical" evidence="9">
    <location>
        <begin position="88"/>
        <end position="107"/>
    </location>
</feature>
<dbReference type="AlphaFoldDB" id="A0A9Q9IJK1"/>
<dbReference type="InterPro" id="IPR001789">
    <property type="entry name" value="Sig_transdc_resp-reg_receiver"/>
</dbReference>
<dbReference type="OrthoDB" id="9757990at2"/>
<evidence type="ECO:0000256" key="7">
    <source>
        <dbReference type="ARBA" id="ARBA00023012"/>
    </source>
</evidence>
<name>A0A9Q9IJK1_9ACTN</name>
<evidence type="ECO:0000256" key="4">
    <source>
        <dbReference type="ARBA" id="ARBA00022553"/>
    </source>
</evidence>
<evidence type="ECO:0000313" key="12">
    <source>
        <dbReference type="EMBL" id="UWZ54559.1"/>
    </source>
</evidence>
<comment type="catalytic activity">
    <reaction evidence="1">
        <text>ATP + protein L-histidine = ADP + protein N-phospho-L-histidine.</text>
        <dbReference type="EC" id="2.7.13.3"/>
    </reaction>
</comment>
<feature type="modified residue" description="4-aspartylphosphate" evidence="8">
    <location>
        <position position="691"/>
    </location>
</feature>
<dbReference type="PANTHER" id="PTHR43047">
    <property type="entry name" value="TWO-COMPONENT HISTIDINE PROTEIN KINASE"/>
    <property type="match status" value="1"/>
</dbReference>
<dbReference type="SUPFAM" id="SSF55874">
    <property type="entry name" value="ATPase domain of HSP90 chaperone/DNA topoisomerase II/histidine kinase"/>
    <property type="match status" value="1"/>
</dbReference>
<evidence type="ECO:0000259" key="11">
    <source>
        <dbReference type="PROSITE" id="PS50110"/>
    </source>
</evidence>
<evidence type="ECO:0000256" key="8">
    <source>
        <dbReference type="PROSITE-ProRule" id="PRU00169"/>
    </source>
</evidence>
<feature type="transmembrane region" description="Helical" evidence="9">
    <location>
        <begin position="149"/>
        <end position="173"/>
    </location>
</feature>
<dbReference type="Gene3D" id="3.30.565.10">
    <property type="entry name" value="Histidine kinase-like ATPase, C-terminal domain"/>
    <property type="match status" value="1"/>
</dbReference>
<dbReference type="Pfam" id="PF02518">
    <property type="entry name" value="HATPase_c"/>
    <property type="match status" value="1"/>
</dbReference>
<dbReference type="SMART" id="SM00388">
    <property type="entry name" value="HisKA"/>
    <property type="match status" value="1"/>
</dbReference>
<accession>A0A9Q9IJK1</accession>
<dbReference type="SUPFAM" id="SSF52172">
    <property type="entry name" value="CheY-like"/>
    <property type="match status" value="2"/>
</dbReference>
<keyword evidence="6" id="KW-0418">Kinase</keyword>
<dbReference type="InterPro" id="IPR029016">
    <property type="entry name" value="GAF-like_dom_sf"/>
</dbReference>
<keyword evidence="9" id="KW-0472">Membrane</keyword>
<dbReference type="CDD" id="cd00082">
    <property type="entry name" value="HisKA"/>
    <property type="match status" value="1"/>
</dbReference>
<protein>
    <recommendedName>
        <fullName evidence="3">histidine kinase</fullName>
        <ecNumber evidence="3">2.7.13.3</ecNumber>
    </recommendedName>
</protein>
<dbReference type="FunFam" id="3.30.565.10:FF:000006">
    <property type="entry name" value="Sensor histidine kinase WalK"/>
    <property type="match status" value="1"/>
</dbReference>
<dbReference type="GO" id="GO:0005886">
    <property type="term" value="C:plasma membrane"/>
    <property type="evidence" value="ECO:0007669"/>
    <property type="project" value="UniProtKB-SubCell"/>
</dbReference>
<evidence type="ECO:0000313" key="13">
    <source>
        <dbReference type="Proteomes" id="UP001058003"/>
    </source>
</evidence>
<evidence type="ECO:0000256" key="2">
    <source>
        <dbReference type="ARBA" id="ARBA00004236"/>
    </source>
</evidence>
<dbReference type="PROSITE" id="PS50109">
    <property type="entry name" value="HIS_KIN"/>
    <property type="match status" value="1"/>
</dbReference>
<feature type="domain" description="Response regulatory" evidence="11">
    <location>
        <begin position="765"/>
        <end position="881"/>
    </location>
</feature>
<dbReference type="GO" id="GO:0009927">
    <property type="term" value="F:histidine phosphotransfer kinase activity"/>
    <property type="evidence" value="ECO:0007669"/>
    <property type="project" value="TreeGrafter"/>
</dbReference>
<dbReference type="CDD" id="cd16922">
    <property type="entry name" value="HATPase_EvgS-ArcB-TorS-like"/>
    <property type="match status" value="1"/>
</dbReference>
<dbReference type="CDD" id="cd17574">
    <property type="entry name" value="REC_OmpR"/>
    <property type="match status" value="1"/>
</dbReference>
<dbReference type="InterPro" id="IPR003594">
    <property type="entry name" value="HATPase_dom"/>
</dbReference>
<feature type="transmembrane region" description="Helical" evidence="9">
    <location>
        <begin position="179"/>
        <end position="200"/>
    </location>
</feature>
<keyword evidence="13" id="KW-1185">Reference proteome</keyword>
<dbReference type="SMART" id="SM00387">
    <property type="entry name" value="HATPase_c"/>
    <property type="match status" value="1"/>
</dbReference>
<dbReference type="InterPro" id="IPR005467">
    <property type="entry name" value="His_kinase_dom"/>
</dbReference>
<dbReference type="Pfam" id="PF00512">
    <property type="entry name" value="HisKA"/>
    <property type="match status" value="1"/>
</dbReference>
<dbReference type="GO" id="GO:0000155">
    <property type="term" value="F:phosphorelay sensor kinase activity"/>
    <property type="evidence" value="ECO:0007669"/>
    <property type="project" value="InterPro"/>
</dbReference>
<dbReference type="Gene3D" id="3.40.50.2300">
    <property type="match status" value="2"/>
</dbReference>
<dbReference type="PANTHER" id="PTHR43047:SF63">
    <property type="entry name" value="HISTIDINE KINASE"/>
    <property type="match status" value="1"/>
</dbReference>
<evidence type="ECO:0000256" key="5">
    <source>
        <dbReference type="ARBA" id="ARBA00022679"/>
    </source>
</evidence>
<feature type="domain" description="Histidine kinase" evidence="10">
    <location>
        <begin position="402"/>
        <end position="619"/>
    </location>
</feature>
<dbReference type="SUPFAM" id="SSF55781">
    <property type="entry name" value="GAF domain-like"/>
    <property type="match status" value="1"/>
</dbReference>
<reference evidence="12" key="1">
    <citation type="submission" date="2021-04" db="EMBL/GenBank/DDBJ databases">
        <title>Dactylosporangium aurantiacum NRRL B-8018 full assembly.</title>
        <authorList>
            <person name="Hartkoorn R.C."/>
            <person name="Beaudoing E."/>
            <person name="Hot D."/>
        </authorList>
    </citation>
    <scope>NUCLEOTIDE SEQUENCE</scope>
    <source>
        <strain evidence="12">NRRL B-8018</strain>
    </source>
</reference>
<evidence type="ECO:0000256" key="1">
    <source>
        <dbReference type="ARBA" id="ARBA00000085"/>
    </source>
</evidence>
<dbReference type="EMBL" id="CP073767">
    <property type="protein sequence ID" value="UWZ54559.1"/>
    <property type="molecule type" value="Genomic_DNA"/>
</dbReference>
<dbReference type="Gene3D" id="1.10.287.130">
    <property type="match status" value="1"/>
</dbReference>
<keyword evidence="4 8" id="KW-0597">Phosphoprotein</keyword>
<feature type="domain" description="Response regulatory" evidence="11">
    <location>
        <begin position="642"/>
        <end position="755"/>
    </location>
</feature>
<organism evidence="12 13">
    <name type="scientific">Dactylosporangium aurantiacum</name>
    <dbReference type="NCBI Taxonomy" id="35754"/>
    <lineage>
        <taxon>Bacteria</taxon>
        <taxon>Bacillati</taxon>
        <taxon>Actinomycetota</taxon>
        <taxon>Actinomycetes</taxon>
        <taxon>Micromonosporales</taxon>
        <taxon>Micromonosporaceae</taxon>
        <taxon>Dactylosporangium</taxon>
    </lineage>
</organism>
<dbReference type="InterPro" id="IPR003661">
    <property type="entry name" value="HisK_dim/P_dom"/>
</dbReference>
<feature type="transmembrane region" description="Helical" evidence="9">
    <location>
        <begin position="58"/>
        <end position="76"/>
    </location>
</feature>
<keyword evidence="7" id="KW-0902">Two-component regulatory system</keyword>
<feature type="modified residue" description="4-aspartylphosphate" evidence="8">
    <location>
        <position position="814"/>
    </location>
</feature>
<dbReference type="InterPro" id="IPR036890">
    <property type="entry name" value="HATPase_C_sf"/>
</dbReference>
<keyword evidence="9" id="KW-0812">Transmembrane</keyword>
<dbReference type="Gene3D" id="3.30.450.40">
    <property type="match status" value="1"/>
</dbReference>
<dbReference type="Pfam" id="PF00072">
    <property type="entry name" value="Response_reg"/>
    <property type="match status" value="2"/>
</dbReference>
<evidence type="ECO:0000259" key="10">
    <source>
        <dbReference type="PROSITE" id="PS50109"/>
    </source>
</evidence>
<dbReference type="PROSITE" id="PS50110">
    <property type="entry name" value="RESPONSE_REGULATORY"/>
    <property type="match status" value="2"/>
</dbReference>
<dbReference type="SMART" id="SM00448">
    <property type="entry name" value="REC"/>
    <property type="match status" value="2"/>
</dbReference>
<dbReference type="PRINTS" id="PR00344">
    <property type="entry name" value="BCTRLSENSOR"/>
</dbReference>
<dbReference type="CDD" id="cd00156">
    <property type="entry name" value="REC"/>
    <property type="match status" value="1"/>
</dbReference>
<dbReference type="Proteomes" id="UP001058003">
    <property type="component" value="Chromosome"/>
</dbReference>
<dbReference type="RefSeq" id="WP_156089652.1">
    <property type="nucleotide sequence ID" value="NZ_CP073767.1"/>
</dbReference>
<gene>
    <name evidence="12" type="ORF">Daura_50445</name>
</gene>
<sequence>MITLVTALLVVAVFLRTLGGFLATRDPVQGHITLIFLPLVAVCANGVVRELTGQPVPAAVNATVTGLLMLQPYLALRLTAQLRHVPTWLDRTLLAALAVSAVAVAAAPRPLGLGHLLLAAGTFAVTQAIAGSYLLLGAQRRSGSARARLRLAAVATYLLVTMMLMLFAGAVLYPGATSWLSPAARAVALLAAVGYLIAFIPPAWLRRMMSATVWYEATEDLQRLPAAAGVDQVWRRYVQVVHETTGTDAVVLVRVTPGGRLEQVAAVCRSGASLPHEPMPALTGEDLDLLLAARRPVAAGSARRPAPPLAEYYAQATGARLVTALALALPADERGAVLLLDRYRALFTADDLRLTAVLGGQAKALAERSTTLAEQRHLTEQLAASVDALTHASQAKSDFLAGMSHELRTPLNAIIGFSDLMRAEQPEGDRRTVPADWVDHIHNSGRHLLGLINDILDLAKVEAGRLELNPEPLGLDAAVTEVITGLRPLTERKRLEVLIDVPRLAVRADPLRFRQILDNLLSNAIKFTPEGGRITLSAVQETGEVALTVADSGVGIAAENHARVFEEFQQVGNAAQRQAGTGLGLALTRRLVEAHGGSIVLRSALGEGSRFTVRLPDATTELPAAVPAEPPLAEPAGVARGRVLIIDDDARAAELLMTYLAAAGYRVRVAPGGEEGLAAARTWQPDAILLDVVMPGLDGWDVIRELKQEEALRGIPVFFATIIDDRKAGMSLGATDFFVKPVDHDVLLAQLARHVVPSGGADRAAVLVVDRDDQTRHVVERHLRDGGIDVVTCDDGPEGLRLSRDRRFDLIICDLRMADVDGFALLAGLEDDPATRGIPVLALTEPDLSDDDRVRLTGKVIGTVPRSAAAADGVREWVDLAAVASTLSEARMEGIRMEGTALEAERRKGARQA</sequence>
<evidence type="ECO:0000256" key="3">
    <source>
        <dbReference type="ARBA" id="ARBA00012438"/>
    </source>
</evidence>
<dbReference type="InterPro" id="IPR011006">
    <property type="entry name" value="CheY-like_superfamily"/>
</dbReference>
<dbReference type="KEGG" id="daur:Daura_50445"/>
<keyword evidence="5" id="KW-0808">Transferase</keyword>
<dbReference type="EC" id="2.7.13.3" evidence="3"/>
<keyword evidence="9" id="KW-1133">Transmembrane helix</keyword>
<proteinExistence type="predicted"/>